<evidence type="ECO:0000256" key="1">
    <source>
        <dbReference type="SAM" id="Phobius"/>
    </source>
</evidence>
<reference evidence="3" key="1">
    <citation type="submission" date="2019-08" db="EMBL/GenBank/DDBJ databases">
        <authorList>
            <person name="Zheng X."/>
        </authorList>
    </citation>
    <scope>NUCLEOTIDE SEQUENCE [LARGE SCALE GENOMIC DNA]</scope>
    <source>
        <strain evidence="3">FJAT-25496</strain>
    </source>
</reference>
<evidence type="ECO:0000313" key="3">
    <source>
        <dbReference type="Proteomes" id="UP000321555"/>
    </source>
</evidence>
<name>A0A5B8Z1T1_CYTDA</name>
<evidence type="ECO:0000313" key="2">
    <source>
        <dbReference type="EMBL" id="QED46980.1"/>
    </source>
</evidence>
<dbReference type="AlphaFoldDB" id="A0A5B8Z1T1"/>
<dbReference type="EMBL" id="CP042593">
    <property type="protein sequence ID" value="QED46980.1"/>
    <property type="molecule type" value="Genomic_DNA"/>
</dbReference>
<proteinExistence type="predicted"/>
<keyword evidence="3" id="KW-1185">Reference proteome</keyword>
<dbReference type="OrthoDB" id="2942734at2"/>
<dbReference type="RefSeq" id="WP_057776693.1">
    <property type="nucleotide sequence ID" value="NZ_CP042593.1"/>
</dbReference>
<sequence length="64" mass="7173">MGRYVSIFLLAILITIVLGLALPELAIFIFGPGEYLIPILLSLFACFIITQLFYIIGLLKKQSR</sequence>
<dbReference type="STRING" id="1742359.GCA_001439625_01554"/>
<keyword evidence="1" id="KW-1133">Transmembrane helix</keyword>
<gene>
    <name evidence="2" type="ORF">FSZ17_06795</name>
</gene>
<dbReference type="KEGG" id="bda:FSZ17_06795"/>
<protein>
    <submittedName>
        <fullName evidence="2">Uncharacterized protein</fullName>
    </submittedName>
</protein>
<keyword evidence="1" id="KW-0812">Transmembrane</keyword>
<keyword evidence="1" id="KW-0472">Membrane</keyword>
<feature type="transmembrane region" description="Helical" evidence="1">
    <location>
        <begin position="35"/>
        <end position="59"/>
    </location>
</feature>
<dbReference type="Proteomes" id="UP000321555">
    <property type="component" value="Chromosome"/>
</dbReference>
<feature type="transmembrane region" description="Helical" evidence="1">
    <location>
        <begin position="7"/>
        <end position="29"/>
    </location>
</feature>
<accession>A0A5B8Z1T1</accession>
<organism evidence="2 3">
    <name type="scientific">Cytobacillus dafuensis</name>
    <name type="common">Bacillus dafuensis</name>
    <dbReference type="NCBI Taxonomy" id="1742359"/>
    <lineage>
        <taxon>Bacteria</taxon>
        <taxon>Bacillati</taxon>
        <taxon>Bacillota</taxon>
        <taxon>Bacilli</taxon>
        <taxon>Bacillales</taxon>
        <taxon>Bacillaceae</taxon>
        <taxon>Cytobacillus</taxon>
    </lineage>
</organism>